<dbReference type="Pfam" id="PF00777">
    <property type="entry name" value="Glyco_transf_29"/>
    <property type="match status" value="1"/>
</dbReference>
<dbReference type="InterPro" id="IPR050943">
    <property type="entry name" value="Glycosyltr_29_Sialyltrsf"/>
</dbReference>
<evidence type="ECO:0000256" key="4">
    <source>
        <dbReference type="ARBA" id="ARBA00022679"/>
    </source>
</evidence>
<dbReference type="PANTHER" id="PTHR11987:SF53">
    <property type="entry name" value="ALPHA-2,8-SIALYLTRANSFERASE 8F-LIKE"/>
    <property type="match status" value="1"/>
</dbReference>
<dbReference type="AlphaFoldDB" id="A0A061RQ57"/>
<reference evidence="12" key="1">
    <citation type="submission" date="2014-05" db="EMBL/GenBank/DDBJ databases">
        <title>The transcriptome of the halophilic microalga Tetraselmis sp. GSL018 isolated from the Great Salt Lake, Utah.</title>
        <authorList>
            <person name="Jinkerson R.E."/>
            <person name="D'Adamo S."/>
            <person name="Posewitz M.C."/>
        </authorList>
    </citation>
    <scope>NUCLEOTIDE SEQUENCE</scope>
    <source>
        <strain evidence="12">GSL018</strain>
    </source>
</reference>
<name>A0A061RQ57_9CHLO</name>
<evidence type="ECO:0000256" key="9">
    <source>
        <dbReference type="ARBA" id="ARBA00023136"/>
    </source>
</evidence>
<evidence type="ECO:0000256" key="6">
    <source>
        <dbReference type="ARBA" id="ARBA00022968"/>
    </source>
</evidence>
<dbReference type="InterPro" id="IPR038578">
    <property type="entry name" value="GT29-like_sf"/>
</dbReference>
<keyword evidence="9" id="KW-0472">Membrane</keyword>
<dbReference type="EMBL" id="GBEZ01013319">
    <property type="protein sequence ID" value="JAC72656.1"/>
    <property type="molecule type" value="Transcribed_RNA"/>
</dbReference>
<keyword evidence="6" id="KW-0735">Signal-anchor</keyword>
<dbReference type="GO" id="GO:0003828">
    <property type="term" value="F:alpha-N-acetylneuraminate alpha-2,8-sialyltransferase activity"/>
    <property type="evidence" value="ECO:0007669"/>
    <property type="project" value="TreeGrafter"/>
</dbReference>
<feature type="compositionally biased region" description="Polar residues" evidence="11">
    <location>
        <begin position="132"/>
        <end position="143"/>
    </location>
</feature>
<keyword evidence="4 12" id="KW-0808">Transferase</keyword>
<keyword evidence="10" id="KW-0325">Glycoprotein</keyword>
<protein>
    <submittedName>
        <fullName evidence="12">Sialyltransferase-like protein</fullName>
    </submittedName>
</protein>
<comment type="subcellular location">
    <subcellularLocation>
        <location evidence="1">Golgi apparatus membrane</location>
        <topology evidence="1">Single-pass type II membrane protein</topology>
    </subcellularLocation>
</comment>
<evidence type="ECO:0000256" key="5">
    <source>
        <dbReference type="ARBA" id="ARBA00022692"/>
    </source>
</evidence>
<dbReference type="Gene3D" id="3.90.1480.20">
    <property type="entry name" value="Glycosyl transferase family 29"/>
    <property type="match status" value="1"/>
</dbReference>
<evidence type="ECO:0000256" key="10">
    <source>
        <dbReference type="ARBA" id="ARBA00023180"/>
    </source>
</evidence>
<keyword evidence="3 12" id="KW-0328">Glycosyltransferase</keyword>
<gene>
    <name evidence="12" type="ORF">TSPGSL018_30805</name>
</gene>
<accession>A0A061RQ57</accession>
<evidence type="ECO:0000256" key="2">
    <source>
        <dbReference type="ARBA" id="ARBA00006003"/>
    </source>
</evidence>
<keyword evidence="5" id="KW-0812">Transmembrane</keyword>
<keyword evidence="8" id="KW-0333">Golgi apparatus</keyword>
<evidence type="ECO:0000256" key="8">
    <source>
        <dbReference type="ARBA" id="ARBA00023034"/>
    </source>
</evidence>
<evidence type="ECO:0000256" key="3">
    <source>
        <dbReference type="ARBA" id="ARBA00022676"/>
    </source>
</evidence>
<proteinExistence type="inferred from homology"/>
<feature type="region of interest" description="Disordered" evidence="11">
    <location>
        <begin position="121"/>
        <end position="147"/>
    </location>
</feature>
<evidence type="ECO:0000256" key="1">
    <source>
        <dbReference type="ARBA" id="ARBA00004323"/>
    </source>
</evidence>
<evidence type="ECO:0000256" key="11">
    <source>
        <dbReference type="SAM" id="MobiDB-lite"/>
    </source>
</evidence>
<evidence type="ECO:0000313" key="12">
    <source>
        <dbReference type="EMBL" id="JAC72656.1"/>
    </source>
</evidence>
<evidence type="ECO:0000256" key="7">
    <source>
        <dbReference type="ARBA" id="ARBA00022989"/>
    </source>
</evidence>
<comment type="similarity">
    <text evidence="2">Belongs to the glycosyltransferase 29 family.</text>
</comment>
<dbReference type="InterPro" id="IPR001675">
    <property type="entry name" value="Glyco_trans_29"/>
</dbReference>
<dbReference type="GO" id="GO:0000139">
    <property type="term" value="C:Golgi membrane"/>
    <property type="evidence" value="ECO:0007669"/>
    <property type="project" value="UniProtKB-SubCell"/>
</dbReference>
<dbReference type="GO" id="GO:0006491">
    <property type="term" value="P:N-glycan processing"/>
    <property type="evidence" value="ECO:0007669"/>
    <property type="project" value="TreeGrafter"/>
</dbReference>
<dbReference type="GO" id="GO:0009311">
    <property type="term" value="P:oligosaccharide metabolic process"/>
    <property type="evidence" value="ECO:0007669"/>
    <property type="project" value="TreeGrafter"/>
</dbReference>
<keyword evidence="7" id="KW-1133">Transmembrane helix</keyword>
<sequence length="517" mass="55651">MLSTVISVRGKIYVFFLACALSTTGWSVSVSGSVSRYDEYYEDDDPESSAPAKTSLRKRSISLQHPSGKCSCSAGKASCSSPEAWQSASVSNVCPISEEAVRLRKDRHCKIVAMGFESKTTPSKICKPSTPAPSNSTQSQSASQKHKAMIENIRDMELASAIVAIRAVAPLLGLWKGPSREPFYTKANAGALRGKGDPDPFDGDALKRLPAEQPRLAARSCAVVGNSGTLLSEMSAPDVDRHDFVLRINQGPTLPNYVAHTGEKTSARLVNRKFTQLYSLRPWLQSDPMGVAVIASRSSVRDFVALADSVMANHSGKAALFANSELVRDASAALVAFRTGFKLGLDIGMGGSGFIAPSTGFLAVQLASQICSNITVFGFSLAPPTCKSAGCRVAPFHYFAARRHGLLDRPGPVSAKPDKFILEGWFLKALHILGLVCIEPQPSFLGPCGSRLDGLVDRFGKPTRAWPSLEEIINDDALSRVLSQGPPRQRTRIRLHESTGGWVSTPLRASPYLRTSR</sequence>
<organism evidence="12">
    <name type="scientific">Tetraselmis sp. GSL018</name>
    <dbReference type="NCBI Taxonomy" id="582737"/>
    <lineage>
        <taxon>Eukaryota</taxon>
        <taxon>Viridiplantae</taxon>
        <taxon>Chlorophyta</taxon>
        <taxon>core chlorophytes</taxon>
        <taxon>Chlorodendrophyceae</taxon>
        <taxon>Chlorodendrales</taxon>
        <taxon>Chlorodendraceae</taxon>
        <taxon>Tetraselmis</taxon>
    </lineage>
</organism>
<dbReference type="PANTHER" id="PTHR11987">
    <property type="entry name" value="ALPHA-2,8-SIALYLTRANSFERASE"/>
    <property type="match status" value="1"/>
</dbReference>